<organism evidence="2 3">
    <name type="scientific">Setaria italica</name>
    <name type="common">Foxtail millet</name>
    <name type="synonym">Panicum italicum</name>
    <dbReference type="NCBI Taxonomy" id="4555"/>
    <lineage>
        <taxon>Eukaryota</taxon>
        <taxon>Viridiplantae</taxon>
        <taxon>Streptophyta</taxon>
        <taxon>Embryophyta</taxon>
        <taxon>Tracheophyta</taxon>
        <taxon>Spermatophyta</taxon>
        <taxon>Magnoliopsida</taxon>
        <taxon>Liliopsida</taxon>
        <taxon>Poales</taxon>
        <taxon>Poaceae</taxon>
        <taxon>PACMAD clade</taxon>
        <taxon>Panicoideae</taxon>
        <taxon>Panicodae</taxon>
        <taxon>Paniceae</taxon>
        <taxon>Cenchrinae</taxon>
        <taxon>Setaria</taxon>
    </lineage>
</organism>
<feature type="region of interest" description="Disordered" evidence="1">
    <location>
        <begin position="1"/>
        <end position="21"/>
    </location>
</feature>
<proteinExistence type="predicted"/>
<name>A0A0Q3RIK7_SETIT</name>
<dbReference type="Gramene" id="KQL29505">
    <property type="protein sequence ID" value="KQL29505"/>
    <property type="gene ID" value="SETIT_019800mg"/>
</dbReference>
<dbReference type="eggNOG" id="ENOG502QRBV">
    <property type="taxonomic scope" value="Eukaryota"/>
</dbReference>
<dbReference type="Proteomes" id="UP000004995">
    <property type="component" value="Unassembled WGS sequence"/>
</dbReference>
<dbReference type="AlphaFoldDB" id="A0A0Q3RIK7"/>
<accession>A0A0Q3RIK7</accession>
<dbReference type="EnsemblPlants" id="KQL29505">
    <property type="protein sequence ID" value="KQL29505"/>
    <property type="gene ID" value="SETIT_019800mg"/>
</dbReference>
<dbReference type="InParanoid" id="A0A0Q3RIK7"/>
<dbReference type="EMBL" id="AGNK02000273">
    <property type="status" value="NOT_ANNOTATED_CDS"/>
    <property type="molecule type" value="Genomic_DNA"/>
</dbReference>
<evidence type="ECO:0000313" key="2">
    <source>
        <dbReference type="EnsemblPlants" id="KQL29505"/>
    </source>
</evidence>
<protein>
    <submittedName>
        <fullName evidence="2">Uncharacterized protein</fullName>
    </submittedName>
</protein>
<reference evidence="3" key="1">
    <citation type="journal article" date="2012" name="Nat. Biotechnol.">
        <title>Reference genome sequence of the model plant Setaria.</title>
        <authorList>
            <person name="Bennetzen J.L."/>
            <person name="Schmutz J."/>
            <person name="Wang H."/>
            <person name="Percifield R."/>
            <person name="Hawkins J."/>
            <person name="Pontaroli A.C."/>
            <person name="Estep M."/>
            <person name="Feng L."/>
            <person name="Vaughn J.N."/>
            <person name="Grimwood J."/>
            <person name="Jenkins J."/>
            <person name="Barry K."/>
            <person name="Lindquist E."/>
            <person name="Hellsten U."/>
            <person name="Deshpande S."/>
            <person name="Wang X."/>
            <person name="Wu X."/>
            <person name="Mitros T."/>
            <person name="Triplett J."/>
            <person name="Yang X."/>
            <person name="Ye C.Y."/>
            <person name="Mauro-Herrera M."/>
            <person name="Wang L."/>
            <person name="Li P."/>
            <person name="Sharma M."/>
            <person name="Sharma R."/>
            <person name="Ronald P.C."/>
            <person name="Panaud O."/>
            <person name="Kellogg E.A."/>
            <person name="Brutnell T.P."/>
            <person name="Doust A.N."/>
            <person name="Tuskan G.A."/>
            <person name="Rokhsar D."/>
            <person name="Devos K.M."/>
        </authorList>
    </citation>
    <scope>NUCLEOTIDE SEQUENCE [LARGE SCALE GENOMIC DNA]</scope>
    <source>
        <strain evidence="3">cv. Yugu1</strain>
    </source>
</reference>
<evidence type="ECO:0000313" key="3">
    <source>
        <dbReference type="Proteomes" id="UP000004995"/>
    </source>
</evidence>
<sequence length="21" mass="2130">MPPESAYGWNPGAAGGRPAPF</sequence>
<reference evidence="2" key="2">
    <citation type="submission" date="2018-08" db="UniProtKB">
        <authorList>
            <consortium name="EnsemblPlants"/>
        </authorList>
    </citation>
    <scope>IDENTIFICATION</scope>
    <source>
        <strain evidence="2">Yugu1</strain>
    </source>
</reference>
<keyword evidence="3" id="KW-1185">Reference proteome</keyword>
<evidence type="ECO:0000256" key="1">
    <source>
        <dbReference type="SAM" id="MobiDB-lite"/>
    </source>
</evidence>